<evidence type="ECO:0000313" key="6">
    <source>
        <dbReference type="Proteomes" id="UP000008311"/>
    </source>
</evidence>
<keyword evidence="5" id="KW-0808">Transferase</keyword>
<reference evidence="6" key="1">
    <citation type="journal article" date="2010" name="Nat. Biotechnol.">
        <title>Draft genome sequence of the oilseed species Ricinus communis.</title>
        <authorList>
            <person name="Chan A.P."/>
            <person name="Crabtree J."/>
            <person name="Zhao Q."/>
            <person name="Lorenzi H."/>
            <person name="Orvis J."/>
            <person name="Puiu D."/>
            <person name="Melake-Berhan A."/>
            <person name="Jones K.M."/>
            <person name="Redman J."/>
            <person name="Chen G."/>
            <person name="Cahoon E.B."/>
            <person name="Gedil M."/>
            <person name="Stanke M."/>
            <person name="Haas B.J."/>
            <person name="Wortman J.R."/>
            <person name="Fraser-Liggett C.M."/>
            <person name="Ravel J."/>
            <person name="Rabinowicz P.D."/>
        </authorList>
    </citation>
    <scope>NUCLEOTIDE SEQUENCE [LARGE SCALE GENOMIC DNA]</scope>
    <source>
        <strain evidence="6">cv. Hale</strain>
    </source>
</reference>
<evidence type="ECO:0000313" key="5">
    <source>
        <dbReference type="EMBL" id="EEF40524.1"/>
    </source>
</evidence>
<dbReference type="GO" id="GO:0030332">
    <property type="term" value="F:cyclin binding"/>
    <property type="evidence" value="ECO:0000318"/>
    <property type="project" value="GO_Central"/>
</dbReference>
<protein>
    <submittedName>
        <fullName evidence="5">Cdk1, putative</fullName>
        <ecNumber evidence="5">2.7.11.23</ecNumber>
    </submittedName>
</protein>
<accession>B9S7B9</accession>
<proteinExistence type="inferred from homology"/>
<dbReference type="eggNOG" id="KOG0594">
    <property type="taxonomic scope" value="Eukaryota"/>
</dbReference>
<dbReference type="PANTHER" id="PTHR24056">
    <property type="entry name" value="CELL DIVISION PROTEIN KINASE"/>
    <property type="match status" value="1"/>
</dbReference>
<dbReference type="AlphaFoldDB" id="B9S7B9"/>
<dbReference type="SMART" id="SM00220">
    <property type="entry name" value="S_TKc"/>
    <property type="match status" value="1"/>
</dbReference>
<comment type="similarity">
    <text evidence="1">Belongs to the protein kinase superfamily. CMGC Ser/Thr protein kinase family. CDC2/CDKX subfamily.</text>
</comment>
<dbReference type="PANTHER" id="PTHR24056:SF540">
    <property type="entry name" value="PROTEIN KINASE DOMAIN-CONTAINING PROTEIN"/>
    <property type="match status" value="1"/>
</dbReference>
<dbReference type="GO" id="GO:0010389">
    <property type="term" value="P:regulation of G2/M transition of mitotic cell cycle"/>
    <property type="evidence" value="ECO:0000318"/>
    <property type="project" value="GO_Central"/>
</dbReference>
<dbReference type="GO" id="GO:0008353">
    <property type="term" value="F:RNA polymerase II CTD heptapeptide repeat kinase activity"/>
    <property type="evidence" value="ECO:0007669"/>
    <property type="project" value="UniProtKB-EC"/>
</dbReference>
<evidence type="ECO:0000256" key="2">
    <source>
        <dbReference type="ARBA" id="ARBA00022741"/>
    </source>
</evidence>
<dbReference type="FunFam" id="1.10.510.10:FF:000611">
    <property type="entry name" value="CMGC family protein kinase"/>
    <property type="match status" value="1"/>
</dbReference>
<evidence type="ECO:0000256" key="3">
    <source>
        <dbReference type="ARBA" id="ARBA00022840"/>
    </source>
</evidence>
<dbReference type="Proteomes" id="UP000008311">
    <property type="component" value="Unassembled WGS sequence"/>
</dbReference>
<dbReference type="PROSITE" id="PS50011">
    <property type="entry name" value="PROTEIN_KINASE_DOM"/>
    <property type="match status" value="1"/>
</dbReference>
<dbReference type="GO" id="GO:0005737">
    <property type="term" value="C:cytoplasm"/>
    <property type="evidence" value="ECO:0000318"/>
    <property type="project" value="GO_Central"/>
</dbReference>
<dbReference type="EMBL" id="EQ973884">
    <property type="protein sequence ID" value="EEF40524.1"/>
    <property type="molecule type" value="Genomic_DNA"/>
</dbReference>
<dbReference type="InParanoid" id="B9S7B9"/>
<dbReference type="SUPFAM" id="SSF56112">
    <property type="entry name" value="Protein kinase-like (PK-like)"/>
    <property type="match status" value="1"/>
</dbReference>
<keyword evidence="2" id="KW-0547">Nucleotide-binding</keyword>
<dbReference type="GO" id="GO:0051445">
    <property type="term" value="P:regulation of meiotic cell cycle"/>
    <property type="evidence" value="ECO:0000318"/>
    <property type="project" value="GO_Central"/>
</dbReference>
<gene>
    <name evidence="5" type="ORF">RCOM_0775940</name>
</gene>
<evidence type="ECO:0000256" key="1">
    <source>
        <dbReference type="ARBA" id="ARBA00006485"/>
    </source>
</evidence>
<dbReference type="Pfam" id="PF00069">
    <property type="entry name" value="Pkinase"/>
    <property type="match status" value="1"/>
</dbReference>
<dbReference type="GO" id="GO:0005634">
    <property type="term" value="C:nucleus"/>
    <property type="evidence" value="ECO:0000318"/>
    <property type="project" value="GO_Central"/>
</dbReference>
<name>B9S7B9_RICCO</name>
<dbReference type="GO" id="GO:0007165">
    <property type="term" value="P:signal transduction"/>
    <property type="evidence" value="ECO:0000318"/>
    <property type="project" value="GO_Central"/>
</dbReference>
<organism evidence="5 6">
    <name type="scientific">Ricinus communis</name>
    <name type="common">Castor bean</name>
    <dbReference type="NCBI Taxonomy" id="3988"/>
    <lineage>
        <taxon>Eukaryota</taxon>
        <taxon>Viridiplantae</taxon>
        <taxon>Streptophyta</taxon>
        <taxon>Embryophyta</taxon>
        <taxon>Tracheophyta</taxon>
        <taxon>Spermatophyta</taxon>
        <taxon>Magnoliopsida</taxon>
        <taxon>eudicotyledons</taxon>
        <taxon>Gunneridae</taxon>
        <taxon>Pentapetalae</taxon>
        <taxon>rosids</taxon>
        <taxon>fabids</taxon>
        <taxon>Malpighiales</taxon>
        <taxon>Euphorbiaceae</taxon>
        <taxon>Acalyphoideae</taxon>
        <taxon>Acalypheae</taxon>
        <taxon>Ricinus</taxon>
    </lineage>
</organism>
<dbReference type="Gene3D" id="3.30.200.20">
    <property type="entry name" value="Phosphorylase Kinase, domain 1"/>
    <property type="match status" value="1"/>
</dbReference>
<keyword evidence="3" id="KW-0067">ATP-binding</keyword>
<dbReference type="InterPro" id="IPR000719">
    <property type="entry name" value="Prot_kinase_dom"/>
</dbReference>
<keyword evidence="6" id="KW-1185">Reference proteome</keyword>
<sequence>METQYAVIDLIAEGAHGVVHKCRDRKTNQHTNIIRLLDVQIKENSVDLIYEYMDMTLHELIRTKPRDMFNCHLMKNILYQILSGLSYYHSHKILHRDMKPKNLLIDMDKGVLKIADFGLARAVGIPVNTLSTTIGTMSYRAPEILFGSTKYSASVDVWSTGCIFAEMVIGRPLFRGMFDADILFEIFRFFGVPNEDTWPGVTSLPEYASAFPPYLSQNLSEVLTGLEPDGLNLLTRMLILNPTKRITAEDALSDPYLKDDQNTWSL</sequence>
<dbReference type="InterPro" id="IPR011009">
    <property type="entry name" value="Kinase-like_dom_sf"/>
</dbReference>
<dbReference type="InterPro" id="IPR008271">
    <property type="entry name" value="Ser/Thr_kinase_AS"/>
</dbReference>
<dbReference type="GO" id="GO:0000082">
    <property type="term" value="P:G1/S transition of mitotic cell cycle"/>
    <property type="evidence" value="ECO:0000318"/>
    <property type="project" value="GO_Central"/>
</dbReference>
<dbReference type="PROSITE" id="PS00108">
    <property type="entry name" value="PROTEIN_KINASE_ST"/>
    <property type="match status" value="1"/>
</dbReference>
<dbReference type="Gene3D" id="1.10.510.10">
    <property type="entry name" value="Transferase(Phosphotransferase) domain 1"/>
    <property type="match status" value="1"/>
</dbReference>
<dbReference type="STRING" id="3988.B9S7B9"/>
<dbReference type="GO" id="GO:0005524">
    <property type="term" value="F:ATP binding"/>
    <property type="evidence" value="ECO:0007669"/>
    <property type="project" value="UniProtKB-KW"/>
</dbReference>
<dbReference type="EC" id="2.7.11.23" evidence="5"/>
<dbReference type="GO" id="GO:0000307">
    <property type="term" value="C:cyclin-dependent protein kinase holoenzyme complex"/>
    <property type="evidence" value="ECO:0000318"/>
    <property type="project" value="GO_Central"/>
</dbReference>
<evidence type="ECO:0000259" key="4">
    <source>
        <dbReference type="PROSITE" id="PS50011"/>
    </source>
</evidence>
<feature type="domain" description="Protein kinase" evidence="4">
    <location>
        <begin position="1"/>
        <end position="257"/>
    </location>
</feature>
<dbReference type="GO" id="GO:0010468">
    <property type="term" value="P:regulation of gene expression"/>
    <property type="evidence" value="ECO:0000318"/>
    <property type="project" value="GO_Central"/>
</dbReference>
<dbReference type="InterPro" id="IPR050108">
    <property type="entry name" value="CDK"/>
</dbReference>
<dbReference type="GO" id="GO:0004693">
    <property type="term" value="F:cyclin-dependent protein serine/threonine kinase activity"/>
    <property type="evidence" value="ECO:0000318"/>
    <property type="project" value="GO_Central"/>
</dbReference>